<keyword evidence="3" id="KW-0997">Cell inner membrane</keyword>
<evidence type="ECO:0000256" key="2">
    <source>
        <dbReference type="ARBA" id="ARBA00022475"/>
    </source>
</evidence>
<evidence type="ECO:0000313" key="11">
    <source>
        <dbReference type="EMBL" id="CDG97909.1"/>
    </source>
</evidence>
<evidence type="ECO:0000256" key="7">
    <source>
        <dbReference type="ARBA" id="ARBA00023136"/>
    </source>
</evidence>
<feature type="coiled-coil region" evidence="8">
    <location>
        <begin position="445"/>
        <end position="479"/>
    </location>
</feature>
<keyword evidence="2" id="KW-1003">Cell membrane</keyword>
<evidence type="ECO:0000256" key="5">
    <source>
        <dbReference type="ARBA" id="ARBA00022989"/>
    </source>
</evidence>
<feature type="transmembrane region" description="Helical" evidence="9">
    <location>
        <begin position="27"/>
        <end position="46"/>
    </location>
</feature>
<dbReference type="Pfam" id="PF02470">
    <property type="entry name" value="MlaD"/>
    <property type="match status" value="3"/>
</dbReference>
<evidence type="ECO:0000256" key="1">
    <source>
        <dbReference type="ARBA" id="ARBA00004533"/>
    </source>
</evidence>
<protein>
    <submittedName>
        <fullName evidence="11">Paraquat-inducible protein B</fullName>
    </submittedName>
</protein>
<evidence type="ECO:0000256" key="4">
    <source>
        <dbReference type="ARBA" id="ARBA00022692"/>
    </source>
</evidence>
<evidence type="ECO:0000256" key="9">
    <source>
        <dbReference type="SAM" id="Phobius"/>
    </source>
</evidence>
<organism evidence="11 12">
    <name type="scientific">Xenorhabdus bovienii str. puntauvense</name>
    <dbReference type="NCBI Taxonomy" id="1398201"/>
    <lineage>
        <taxon>Bacteria</taxon>
        <taxon>Pseudomonadati</taxon>
        <taxon>Pseudomonadota</taxon>
        <taxon>Gammaproteobacteria</taxon>
        <taxon>Enterobacterales</taxon>
        <taxon>Morganellaceae</taxon>
        <taxon>Xenorhabdus</taxon>
    </lineage>
</organism>
<gene>
    <name evidence="11" type="primary">pqiB</name>
    <name evidence="11" type="ORF">XBP1_2880012</name>
</gene>
<evidence type="ECO:0000259" key="10">
    <source>
        <dbReference type="Pfam" id="PF02470"/>
    </source>
</evidence>
<name>A0A077NGL6_XENBV</name>
<evidence type="ECO:0000256" key="8">
    <source>
        <dbReference type="SAM" id="Coils"/>
    </source>
</evidence>
<dbReference type="NCBIfam" id="NF008070">
    <property type="entry name" value="PRK10807.1"/>
    <property type="match status" value="1"/>
</dbReference>
<dbReference type="GO" id="GO:0005886">
    <property type="term" value="C:plasma membrane"/>
    <property type="evidence" value="ECO:0007669"/>
    <property type="project" value="UniProtKB-SubCell"/>
</dbReference>
<evidence type="ECO:0000313" key="12">
    <source>
        <dbReference type="Proteomes" id="UP000028511"/>
    </source>
</evidence>
<dbReference type="PANTHER" id="PTHR30462:SF2">
    <property type="entry name" value="INTERMEMBRANE TRANSPORT PROTEIN PQIB"/>
    <property type="match status" value="1"/>
</dbReference>
<evidence type="ECO:0000256" key="6">
    <source>
        <dbReference type="ARBA" id="ARBA00023078"/>
    </source>
</evidence>
<proteinExistence type="predicted"/>
<keyword evidence="5 9" id="KW-1133">Transmembrane helix</keyword>
<reference evidence="11" key="1">
    <citation type="submission" date="2013-07" db="EMBL/GenBank/DDBJ databases">
        <title>Sub-species coevolution in mutualistic symbiosis.</title>
        <authorList>
            <person name="Murfin K."/>
            <person name="Klassen J."/>
            <person name="Lee M."/>
            <person name="Forst S."/>
            <person name="Stock P."/>
            <person name="Goodrich-Blair H."/>
        </authorList>
    </citation>
    <scope>NUCLEOTIDE SEQUENCE [LARGE SCALE GENOMIC DNA]</scope>
    <source>
        <strain evidence="11">Puntauvense</strain>
    </source>
</reference>
<keyword evidence="7 9" id="KW-0472">Membrane</keyword>
<feature type="domain" description="Mce/MlaD" evidence="10">
    <location>
        <begin position="301"/>
        <end position="396"/>
    </location>
</feature>
<evidence type="ECO:0000256" key="3">
    <source>
        <dbReference type="ARBA" id="ARBA00022519"/>
    </source>
</evidence>
<comment type="subcellular location">
    <subcellularLocation>
        <location evidence="1">Cell inner membrane</location>
    </subcellularLocation>
</comment>
<feature type="domain" description="Mce/MlaD" evidence="10">
    <location>
        <begin position="50"/>
        <end position="141"/>
    </location>
</feature>
<dbReference type="SUPFAM" id="SSF101112">
    <property type="entry name" value="Oxygen-evolving enhancer protein 3"/>
    <property type="match status" value="1"/>
</dbReference>
<dbReference type="InterPro" id="IPR023222">
    <property type="entry name" value="PsbQ-like_dom_sf"/>
</dbReference>
<keyword evidence="8" id="KW-0175">Coiled coil</keyword>
<dbReference type="RefSeq" id="WP_196244142.1">
    <property type="nucleotide sequence ID" value="NZ_CAWLWN010000244.1"/>
</dbReference>
<dbReference type="PANTHER" id="PTHR30462">
    <property type="entry name" value="INTERMEMBRANE TRANSPORT PROTEIN PQIB-RELATED"/>
    <property type="match status" value="1"/>
</dbReference>
<dbReference type="Proteomes" id="UP000028511">
    <property type="component" value="Unassembled WGS sequence"/>
</dbReference>
<accession>A0A077NGL6</accession>
<comment type="caution">
    <text evidence="11">The sequence shown here is derived from an EMBL/GenBank/DDBJ whole genome shotgun (WGS) entry which is preliminary data.</text>
</comment>
<dbReference type="InterPro" id="IPR051800">
    <property type="entry name" value="PqiA-PqiB_transport"/>
</dbReference>
<sequence length="554" mass="61897">MRSRKVTDKEEDLTQARISKLKSWSPVWIVPIITVLIGAWILFYHFSHQGPEVTLMTSNAEGIEAGKTKIKSRSVDIGIVERVSLSDNLGQVIIKARLNDGMERLLYQDTAFWVVKPQIGREGISGLSTLLSGVFIELQPGNQGGEENKFSLLDSPPLASPDAKGMRLVLISEKAGQLTPGDPVLFRGYRVGSVETSTFDPKSRLMRYQIFVNAPYDGLLTTGVRFWKDSGVAFDMSSQGLRVEVASLSTLFGGGVSFDVPKGWDLGNPVKEKETFKLYDSEKNIQNSLYTKHKDLLLFFADSVRGLQLGAPVEFRGIRVGTVAKVPFYTEGVRQRLDNDFRIPVLIHIEPERFEKEIGSGFYTDKELEEIIARGLRASLKSGNLLTGALFIDLDFYPNEEKWTGPYEIAGYEILPTVSGGLAQIQQKVIMALDKINNMPIEPVFVQATRTLEESQKTIKAAQKTMDELNRILASKEAQGLPKDIQNTLQELNRSMQGIQPGSPAYNKLIDNMQRLDQVLRELQPVLKTLNNKSNALVFEAEEMKDPEPKKARN</sequence>
<keyword evidence="4 9" id="KW-0812">Transmembrane</keyword>
<dbReference type="InterPro" id="IPR003399">
    <property type="entry name" value="Mce/MlaD"/>
</dbReference>
<dbReference type="AlphaFoldDB" id="A0A077NGL6"/>
<dbReference type="EMBL" id="CBSW010000210">
    <property type="protein sequence ID" value="CDG97909.1"/>
    <property type="molecule type" value="Genomic_DNA"/>
</dbReference>
<keyword evidence="6" id="KW-0793">Thylakoid</keyword>
<feature type="domain" description="Mce/MlaD" evidence="10">
    <location>
        <begin position="169"/>
        <end position="253"/>
    </location>
</feature>
<dbReference type="HOGENOM" id="CLU_018765_3_1_6"/>